<organism evidence="10 11">
    <name type="scientific">Piscirickettsia litoralis</name>
    <dbReference type="NCBI Taxonomy" id="1891921"/>
    <lineage>
        <taxon>Bacteria</taxon>
        <taxon>Pseudomonadati</taxon>
        <taxon>Pseudomonadota</taxon>
        <taxon>Gammaproteobacteria</taxon>
        <taxon>Thiotrichales</taxon>
        <taxon>Piscirickettsiaceae</taxon>
        <taxon>Piscirickettsia</taxon>
    </lineage>
</organism>
<feature type="site" description="Transition state stabilizer" evidence="9">
    <location>
        <position position="84"/>
    </location>
</feature>
<feature type="binding site" evidence="9">
    <location>
        <position position="141"/>
    </location>
    <ligand>
        <name>Zn(2+)</name>
        <dbReference type="ChEBI" id="CHEBI:29105"/>
        <note>catalytic</note>
    </ligand>
</feature>
<evidence type="ECO:0000313" key="10">
    <source>
        <dbReference type="EMBL" id="ODN44080.1"/>
    </source>
</evidence>
<proteinExistence type="inferred from homology"/>
<keyword evidence="2 9" id="KW-0645">Protease</keyword>
<keyword evidence="11" id="KW-1185">Reference proteome</keyword>
<comment type="caution">
    <text evidence="10">The sequence shown here is derived from an EMBL/GenBank/DDBJ whole genome shotgun (WGS) entry which is preliminary data.</text>
</comment>
<feature type="active site" description="Proton donor/acceptor" evidence="9">
    <location>
        <position position="211"/>
    </location>
</feature>
<keyword evidence="8" id="KW-0961">Cell wall biogenesis/degradation</keyword>
<sequence>MIGQAICHDYQIIDNKAVDWLQQHSACIELKATQRIICSNEYYQQKLIGTAPEIYTRQSVYLKLLMVLEQLDPYLALYIFDSYRSLACQGALFDQIYNELNQAHPEWSNEQLEVEVRKYVAHPDEPSRFAVPPHNSGGAIDLALVDLRANTALDFGTGFDDPTVLSQTDYFEQDYQPEFGISLERWQLIRQNRRLLFNVMKRVGFVNFTSEWWHYDLGDCLWAKSVQSSWFYPSMEHDVDKLSG</sequence>
<comment type="function">
    <text evidence="9">Catalyzes hydrolysis of the D-alanyl-D-alanine dipeptide.</text>
</comment>
<dbReference type="InterPro" id="IPR000755">
    <property type="entry name" value="A_A_dipeptidase"/>
</dbReference>
<evidence type="ECO:0000256" key="5">
    <source>
        <dbReference type="ARBA" id="ARBA00022833"/>
    </source>
</evidence>
<dbReference type="PANTHER" id="PTHR43126">
    <property type="entry name" value="D-ALANYL-D-ALANINE DIPEPTIDASE"/>
    <property type="match status" value="1"/>
</dbReference>
<evidence type="ECO:0000313" key="11">
    <source>
        <dbReference type="Proteomes" id="UP000094329"/>
    </source>
</evidence>
<dbReference type="HAMAP" id="MF_01924">
    <property type="entry name" value="A_A_dipeptidase"/>
    <property type="match status" value="1"/>
</dbReference>
<evidence type="ECO:0000256" key="3">
    <source>
        <dbReference type="ARBA" id="ARBA00022723"/>
    </source>
</evidence>
<protein>
    <recommendedName>
        <fullName evidence="9">D-alanyl-D-alanine dipeptidase</fullName>
        <shortName evidence="9">D-Ala-D-Ala dipeptidase</shortName>
        <ecNumber evidence="9">3.4.13.22</ecNumber>
    </recommendedName>
</protein>
<dbReference type="EMBL" id="MDTU01000001">
    <property type="protein sequence ID" value="ODN44080.1"/>
    <property type="molecule type" value="Genomic_DNA"/>
</dbReference>
<feature type="binding site" evidence="9">
    <location>
        <position position="214"/>
    </location>
    <ligand>
        <name>Zn(2+)</name>
        <dbReference type="ChEBI" id="CHEBI:29105"/>
        <note>catalytic</note>
    </ligand>
</feature>
<keyword evidence="5 9" id="KW-0862">Zinc</keyword>
<comment type="catalytic activity">
    <reaction evidence="1 9">
        <text>D-alanyl-D-alanine + H2O = 2 D-alanine</text>
        <dbReference type="Rhea" id="RHEA:20661"/>
        <dbReference type="ChEBI" id="CHEBI:15377"/>
        <dbReference type="ChEBI" id="CHEBI:57416"/>
        <dbReference type="ChEBI" id="CHEBI:57822"/>
        <dbReference type="EC" id="3.4.13.22"/>
    </reaction>
</comment>
<keyword evidence="3 9" id="KW-0479">Metal-binding</keyword>
<gene>
    <name evidence="9" type="primary">ddpX</name>
    <name evidence="10" type="ORF">BGC07_11285</name>
</gene>
<dbReference type="Gene3D" id="3.30.1380.10">
    <property type="match status" value="1"/>
</dbReference>
<evidence type="ECO:0000256" key="6">
    <source>
        <dbReference type="ARBA" id="ARBA00022997"/>
    </source>
</evidence>
<evidence type="ECO:0000256" key="1">
    <source>
        <dbReference type="ARBA" id="ARBA00001362"/>
    </source>
</evidence>
<feature type="binding site" evidence="9">
    <location>
        <position position="134"/>
    </location>
    <ligand>
        <name>Zn(2+)</name>
        <dbReference type="ChEBI" id="CHEBI:29105"/>
        <note>catalytic</note>
    </ligand>
</feature>
<comment type="cofactor">
    <cofactor evidence="9">
        <name>Zn(2+)</name>
        <dbReference type="ChEBI" id="CHEBI:29105"/>
    </cofactor>
    <text evidence="9">Binds 1 zinc ion per subunit.</text>
</comment>
<evidence type="ECO:0000256" key="2">
    <source>
        <dbReference type="ARBA" id="ARBA00022670"/>
    </source>
</evidence>
<keyword evidence="7 9" id="KW-0482">Metalloprotease</keyword>
<accession>A0ABX3A9G8</accession>
<dbReference type="CDD" id="cd14843">
    <property type="entry name" value="D-Ala-D-Ala_dipeptidase_like"/>
    <property type="match status" value="1"/>
</dbReference>
<dbReference type="SUPFAM" id="SSF55166">
    <property type="entry name" value="Hedgehog/DD-peptidase"/>
    <property type="match status" value="1"/>
</dbReference>
<evidence type="ECO:0000256" key="9">
    <source>
        <dbReference type="HAMAP-Rule" id="MF_01924"/>
    </source>
</evidence>
<name>A0ABX3A9G8_9GAMM</name>
<keyword evidence="6 9" id="KW-0224">Dipeptidase</keyword>
<evidence type="ECO:0000256" key="8">
    <source>
        <dbReference type="ARBA" id="ARBA00023316"/>
    </source>
</evidence>
<comment type="similarity">
    <text evidence="9">Belongs to the peptidase M15D family.</text>
</comment>
<dbReference type="EC" id="3.4.13.22" evidence="9"/>
<keyword evidence="4 9" id="KW-0378">Hydrolase</keyword>
<evidence type="ECO:0000256" key="4">
    <source>
        <dbReference type="ARBA" id="ARBA00022801"/>
    </source>
</evidence>
<reference evidence="10 11" key="1">
    <citation type="submission" date="2016-08" db="EMBL/GenBank/DDBJ databases">
        <title>Draft genome sequence of Candidatus Piscirickettsia litoralis, from seawater.</title>
        <authorList>
            <person name="Wan X."/>
            <person name="Lee A.J."/>
            <person name="Hou S."/>
            <person name="Donachie S.P."/>
        </authorList>
    </citation>
    <scope>NUCLEOTIDE SEQUENCE [LARGE SCALE GENOMIC DNA]</scope>
    <source>
        <strain evidence="10 11">Y2</strain>
    </source>
</reference>
<dbReference type="InterPro" id="IPR009045">
    <property type="entry name" value="Zn_M74/Hedgehog-like"/>
</dbReference>
<evidence type="ECO:0000256" key="7">
    <source>
        <dbReference type="ARBA" id="ARBA00023049"/>
    </source>
</evidence>
<dbReference type="Pfam" id="PF01427">
    <property type="entry name" value="Peptidase_M15"/>
    <property type="match status" value="1"/>
</dbReference>
<dbReference type="PANTHER" id="PTHR43126:SF2">
    <property type="entry name" value="D-ALANYL-D-ALANINE DIPEPTIDASE"/>
    <property type="match status" value="1"/>
</dbReference>
<dbReference type="Proteomes" id="UP000094329">
    <property type="component" value="Unassembled WGS sequence"/>
</dbReference>